<proteinExistence type="predicted"/>
<reference evidence="1 2" key="1">
    <citation type="submission" date="2024-02" db="EMBL/GenBank/DDBJ databases">
        <title>Bacteria isolated from the canopy kelp, Nereocystis luetkeana.</title>
        <authorList>
            <person name="Pfister C.A."/>
            <person name="Younker I.T."/>
            <person name="Light S.H."/>
        </authorList>
    </citation>
    <scope>NUCLEOTIDE SEQUENCE [LARGE SCALE GENOMIC DNA]</scope>
    <source>
        <strain evidence="1 2">TI.2.07</strain>
    </source>
</reference>
<evidence type="ECO:0000313" key="1">
    <source>
        <dbReference type="EMBL" id="MEL0658977.1"/>
    </source>
</evidence>
<dbReference type="Gene3D" id="1.25.40.20">
    <property type="entry name" value="Ankyrin repeat-containing domain"/>
    <property type="match status" value="1"/>
</dbReference>
<sequence>MKYSTLNIQSVRAQSAGLLPHDLTQLKRVIAEQEKAPLFQKYSQIAKNMMQANIKEHTTANAFREIALFLIQQGANPNAKHNTALQGYTPLMMAAELNEDELFYVMAKAGGDISDSCVNPQDNRRVSCIDIARHWRSDKILALYKQP</sequence>
<organism evidence="1 2">
    <name type="scientific">Psychromonas arctica</name>
    <dbReference type="NCBI Taxonomy" id="168275"/>
    <lineage>
        <taxon>Bacteria</taxon>
        <taxon>Pseudomonadati</taxon>
        <taxon>Pseudomonadota</taxon>
        <taxon>Gammaproteobacteria</taxon>
        <taxon>Alteromonadales</taxon>
        <taxon>Psychromonadaceae</taxon>
        <taxon>Psychromonas</taxon>
    </lineage>
</organism>
<dbReference type="SUPFAM" id="SSF48403">
    <property type="entry name" value="Ankyrin repeat"/>
    <property type="match status" value="1"/>
</dbReference>
<evidence type="ECO:0000313" key="2">
    <source>
        <dbReference type="Proteomes" id="UP001366060"/>
    </source>
</evidence>
<keyword evidence="2" id="KW-1185">Reference proteome</keyword>
<gene>
    <name evidence="1" type="ORF">V6255_07465</name>
</gene>
<dbReference type="Proteomes" id="UP001366060">
    <property type="component" value="Unassembled WGS sequence"/>
</dbReference>
<dbReference type="EMBL" id="JBAKBA010000013">
    <property type="protein sequence ID" value="MEL0658977.1"/>
    <property type="molecule type" value="Genomic_DNA"/>
</dbReference>
<comment type="caution">
    <text evidence="1">The sequence shown here is derived from an EMBL/GenBank/DDBJ whole genome shotgun (WGS) entry which is preliminary data.</text>
</comment>
<accession>A0ABU9HAS1</accession>
<evidence type="ECO:0008006" key="3">
    <source>
        <dbReference type="Google" id="ProtNLM"/>
    </source>
</evidence>
<dbReference type="InterPro" id="IPR036770">
    <property type="entry name" value="Ankyrin_rpt-contain_sf"/>
</dbReference>
<protein>
    <recommendedName>
        <fullName evidence="3">Ankyrin repeat domain-containing protein</fullName>
    </recommendedName>
</protein>
<dbReference type="RefSeq" id="WP_341627581.1">
    <property type="nucleotide sequence ID" value="NZ_JBAKBA010000013.1"/>
</dbReference>
<name>A0ABU9HAS1_9GAMM</name>